<dbReference type="EMBL" id="JAXCLA010000007">
    <property type="protein sequence ID" value="MDY0747090.1"/>
    <property type="molecule type" value="Genomic_DNA"/>
</dbReference>
<dbReference type="Proteomes" id="UP001285263">
    <property type="component" value="Unassembled WGS sequence"/>
</dbReference>
<evidence type="ECO:0000313" key="7">
    <source>
        <dbReference type="EMBL" id="MDY0747090.1"/>
    </source>
</evidence>
<dbReference type="PROSITE" id="PS51257">
    <property type="entry name" value="PROKAR_LIPOPROTEIN"/>
    <property type="match status" value="1"/>
</dbReference>
<comment type="subcellular location">
    <subcellularLocation>
        <location evidence="1">Membrane</location>
        <topology evidence="1">Multi-pass membrane protein</topology>
    </subcellularLocation>
</comment>
<evidence type="ECO:0000313" key="8">
    <source>
        <dbReference type="Proteomes" id="UP001285263"/>
    </source>
</evidence>
<feature type="transmembrane region" description="Helical" evidence="5">
    <location>
        <begin position="105"/>
        <end position="122"/>
    </location>
</feature>
<comment type="caution">
    <text evidence="7">The sequence shown here is derived from an EMBL/GenBank/DDBJ whole genome shotgun (WGS) entry which is preliminary data.</text>
</comment>
<evidence type="ECO:0000256" key="2">
    <source>
        <dbReference type="ARBA" id="ARBA00022692"/>
    </source>
</evidence>
<dbReference type="RefSeq" id="WP_320425057.1">
    <property type="nucleotide sequence ID" value="NZ_JAXCLA010000007.1"/>
</dbReference>
<protein>
    <submittedName>
        <fullName evidence="7">FUSC family protein</fullName>
    </submittedName>
</protein>
<dbReference type="PRINTS" id="PR00342">
    <property type="entry name" value="RHESUSRHD"/>
</dbReference>
<dbReference type="Pfam" id="PF13515">
    <property type="entry name" value="FUSC_2"/>
    <property type="match status" value="1"/>
</dbReference>
<feature type="transmembrane region" description="Helical" evidence="5">
    <location>
        <begin position="134"/>
        <end position="157"/>
    </location>
</feature>
<proteinExistence type="predicted"/>
<keyword evidence="3 5" id="KW-1133">Transmembrane helix</keyword>
<evidence type="ECO:0000256" key="5">
    <source>
        <dbReference type="SAM" id="Phobius"/>
    </source>
</evidence>
<evidence type="ECO:0000256" key="3">
    <source>
        <dbReference type="ARBA" id="ARBA00022989"/>
    </source>
</evidence>
<feature type="transmembrane region" description="Helical" evidence="5">
    <location>
        <begin position="311"/>
        <end position="328"/>
    </location>
</feature>
<gene>
    <name evidence="7" type="ORF">SNE35_21465</name>
</gene>
<feature type="transmembrane region" description="Helical" evidence="5">
    <location>
        <begin position="190"/>
        <end position="209"/>
    </location>
</feature>
<sequence>MTQLRRALYEAIATLLAALATLACTRAIDAEMGPMVLAVVLCLSLSRSQLDRSLRGRIEAAVVLPLVSVAALGVAMLLRHAPIAGAAAFTLAIAASIWLRRFGPAGHKAGTLIALPFVVILVTPYSPPRHVGPLLALALPTIVALLALFCVSVVHALGLRLGLLQAPPARAAPAHTKPTSAMRPLPSTRMALQMGLALALSFAVGYGFFAERWAWIVLTAFIVNSGSQGRLDVLYKGILRLGGAAAGTVIALATAGLAADPGLSAALMLGAMFMAVWLRPLGYGWWALFITLALSLLQGETPLLGLRLEEILIGALIGIGAAWWLLPLDSADVLRRRIADALTALSEALDPAQAERSAVPFNTGIEAIAKLAPPFRALRMATRRWRAFQPADWIDDLAACQALASSLIERGETPGRVRMAVGAARKALREPPALGPALRELRRTLSDACAASPPKPN</sequence>
<feature type="transmembrane region" description="Helical" evidence="5">
    <location>
        <begin position="285"/>
        <end position="305"/>
    </location>
</feature>
<name>A0ABU5DN34_9BURK</name>
<feature type="transmembrane region" description="Helical" evidence="5">
    <location>
        <begin position="237"/>
        <end position="255"/>
    </location>
</feature>
<evidence type="ECO:0000256" key="1">
    <source>
        <dbReference type="ARBA" id="ARBA00004141"/>
    </source>
</evidence>
<keyword evidence="2 5" id="KW-0812">Transmembrane</keyword>
<dbReference type="InterPro" id="IPR002229">
    <property type="entry name" value="RhesusRHD"/>
</dbReference>
<feature type="transmembrane region" description="Helical" evidence="5">
    <location>
        <begin position="83"/>
        <end position="99"/>
    </location>
</feature>
<organism evidence="7 8">
    <name type="scientific">Roseateles agri</name>
    <dbReference type="NCBI Taxonomy" id="3098619"/>
    <lineage>
        <taxon>Bacteria</taxon>
        <taxon>Pseudomonadati</taxon>
        <taxon>Pseudomonadota</taxon>
        <taxon>Betaproteobacteria</taxon>
        <taxon>Burkholderiales</taxon>
        <taxon>Sphaerotilaceae</taxon>
        <taxon>Roseateles</taxon>
    </lineage>
</organism>
<accession>A0ABU5DN34</accession>
<evidence type="ECO:0000256" key="4">
    <source>
        <dbReference type="ARBA" id="ARBA00023136"/>
    </source>
</evidence>
<feature type="domain" description="Integral membrane bound transporter" evidence="6">
    <location>
        <begin position="200"/>
        <end position="319"/>
    </location>
</feature>
<dbReference type="InterPro" id="IPR049453">
    <property type="entry name" value="Memb_transporter_dom"/>
</dbReference>
<keyword evidence="8" id="KW-1185">Reference proteome</keyword>
<evidence type="ECO:0000259" key="6">
    <source>
        <dbReference type="Pfam" id="PF13515"/>
    </source>
</evidence>
<feature type="transmembrane region" description="Helical" evidence="5">
    <location>
        <begin position="60"/>
        <end position="78"/>
    </location>
</feature>
<keyword evidence="4 5" id="KW-0472">Membrane</keyword>
<reference evidence="7 8" key="1">
    <citation type="submission" date="2023-11" db="EMBL/GenBank/DDBJ databases">
        <title>Paucibacter sp. nov., isolated from fresh soil in Korea.</title>
        <authorList>
            <person name="Le N.T.T."/>
        </authorList>
    </citation>
    <scope>NUCLEOTIDE SEQUENCE [LARGE SCALE GENOMIC DNA]</scope>
    <source>
        <strain evidence="7 8">R3-3</strain>
    </source>
</reference>